<proteinExistence type="predicted"/>
<dbReference type="InterPro" id="IPR038158">
    <property type="entry name" value="H-NOX_domain_sf"/>
</dbReference>
<evidence type="ECO:0000313" key="2">
    <source>
        <dbReference type="EMBL" id="MFH4983594.1"/>
    </source>
</evidence>
<evidence type="ECO:0000259" key="1">
    <source>
        <dbReference type="Pfam" id="PF07700"/>
    </source>
</evidence>
<organism evidence="2 3">
    <name type="scientific">Gnathostoma spinigerum</name>
    <dbReference type="NCBI Taxonomy" id="75299"/>
    <lineage>
        <taxon>Eukaryota</taxon>
        <taxon>Metazoa</taxon>
        <taxon>Ecdysozoa</taxon>
        <taxon>Nematoda</taxon>
        <taxon>Chromadorea</taxon>
        <taxon>Rhabditida</taxon>
        <taxon>Spirurina</taxon>
        <taxon>Gnathostomatomorpha</taxon>
        <taxon>Gnathostomatoidea</taxon>
        <taxon>Gnathostomatidae</taxon>
        <taxon>Gnathostoma</taxon>
    </lineage>
</organism>
<comment type="caution">
    <text evidence="2">The sequence shown here is derived from an EMBL/GenBank/DDBJ whole genome shotgun (WGS) entry which is preliminary data.</text>
</comment>
<protein>
    <recommendedName>
        <fullName evidence="1">Heme NO-binding domain-containing protein</fullName>
    </recommendedName>
</protein>
<keyword evidence="3" id="KW-1185">Reference proteome</keyword>
<name>A0ABD6EUE3_9BILA</name>
<gene>
    <name evidence="2" type="ORF">AB6A40_010303</name>
</gene>
<accession>A0ABD6EUE3</accession>
<dbReference type="InterPro" id="IPR042463">
    <property type="entry name" value="HNOB_dom_associated_sf"/>
</dbReference>
<reference evidence="2 3" key="1">
    <citation type="submission" date="2024-08" db="EMBL/GenBank/DDBJ databases">
        <title>Gnathostoma spinigerum genome.</title>
        <authorList>
            <person name="Gonzalez-Bertolin B."/>
            <person name="Monzon S."/>
            <person name="Zaballos A."/>
            <person name="Jimenez P."/>
            <person name="Dekumyoy P."/>
            <person name="Varona S."/>
            <person name="Cuesta I."/>
            <person name="Sumanam S."/>
            <person name="Adisakwattana P."/>
            <person name="Gasser R.B."/>
            <person name="Hernandez-Gonzalez A."/>
            <person name="Young N.D."/>
            <person name="Perteguer M.J."/>
        </authorList>
    </citation>
    <scope>NUCLEOTIDE SEQUENCE [LARGE SCALE GENOMIC DNA]</scope>
    <source>
        <strain evidence="2">AL3</strain>
        <tissue evidence="2">Liver</tissue>
    </source>
</reference>
<evidence type="ECO:0000313" key="3">
    <source>
        <dbReference type="Proteomes" id="UP001608902"/>
    </source>
</evidence>
<dbReference type="InterPro" id="IPR011644">
    <property type="entry name" value="Heme_NO-bd"/>
</dbReference>
<dbReference type="SUPFAM" id="SSF111126">
    <property type="entry name" value="Ligand-binding domain in the NO signalling and Golgi transport"/>
    <property type="match status" value="1"/>
</dbReference>
<dbReference type="AlphaFoldDB" id="A0ABD6EUE3"/>
<dbReference type="FunFam" id="3.90.1520.10:FF:000005">
    <property type="entry name" value="Soluble guanylate cyclase gcy-36"/>
    <property type="match status" value="1"/>
</dbReference>
<feature type="domain" description="Heme NO-binding" evidence="1">
    <location>
        <begin position="3"/>
        <end position="166"/>
    </location>
</feature>
<dbReference type="PANTHER" id="PTHR45655">
    <property type="entry name" value="GUANYLATE CYCLASE SOLUBLE SUBUNIT BETA-2"/>
    <property type="match status" value="1"/>
</dbReference>
<dbReference type="EMBL" id="JBGFUD010012956">
    <property type="protein sequence ID" value="MFH4983594.1"/>
    <property type="molecule type" value="Genomic_DNA"/>
</dbReference>
<dbReference type="Gene3D" id="3.90.1520.10">
    <property type="entry name" value="H-NOX domain"/>
    <property type="match status" value="1"/>
</dbReference>
<dbReference type="Gene3D" id="3.30.450.260">
    <property type="entry name" value="Haem NO binding associated domain"/>
    <property type="match status" value="1"/>
</dbReference>
<dbReference type="Proteomes" id="UP001608902">
    <property type="component" value="Unassembled WGS sequence"/>
</dbReference>
<dbReference type="Pfam" id="PF07700">
    <property type="entry name" value="HNOB"/>
    <property type="match status" value="1"/>
</dbReference>
<dbReference type="PANTHER" id="PTHR45655:SF13">
    <property type="entry name" value="SOLUBLE GUANYLATE CYCLASE GCY-32-RELATED"/>
    <property type="match status" value="1"/>
</dbReference>
<dbReference type="InterPro" id="IPR024096">
    <property type="entry name" value="NO_sig/Golgi_transp_ligand-bd"/>
</dbReference>
<sequence length="259" mass="29925">MFGWIHESLRQLVNRKYGHDVWLKILDLAGFKEGTESEISHYYKDEETLRLANAMATVIGIPVEDVWEAYGGFLIQYTMESGWDELLRSLAFDLEGFLNSLDSLHYFVDHVVYKTKLKGPSFRCDPLPDGSLLLHYYSKRSGLYNIVKGVTREVARRIFNIDIAVKLQERKQEHIDSYITEHVTFLVTILDDISTSATSLCLSVAGPDFSMFTESIQDGLFQLKDFCRVFPFHICFNKDLSIEHYGPIQRTSFLHVYDI</sequence>